<reference evidence="10 11" key="2">
    <citation type="submission" date="2018-11" db="EMBL/GenBank/DDBJ databases">
        <authorList>
            <consortium name="Pathogen Informatics"/>
        </authorList>
    </citation>
    <scope>NUCLEOTIDE SEQUENCE [LARGE SCALE GENOMIC DNA]</scope>
</reference>
<keyword evidence="7" id="KW-0407">Ion channel</keyword>
<dbReference type="WBParaSite" id="TCLT_0000925501-mRNA-1">
    <property type="protein sequence ID" value="TCLT_0000925501-mRNA-1"/>
    <property type="gene ID" value="TCLT_0000925501"/>
</dbReference>
<gene>
    <name evidence="10" type="ORF">TCLT_LOCUS9244</name>
</gene>
<name>A0A0N5D834_THECL</name>
<keyword evidence="11" id="KW-1185">Reference proteome</keyword>
<dbReference type="OMA" id="IESMIFV"/>
<feature type="transmembrane region" description="Helical" evidence="8">
    <location>
        <begin position="38"/>
        <end position="57"/>
    </location>
</feature>
<proteinExistence type="predicted"/>
<organism evidence="12">
    <name type="scientific">Thelazia callipaeda</name>
    <name type="common">Oriental eyeworm</name>
    <name type="synonym">Parasitic nematode</name>
    <dbReference type="NCBI Taxonomy" id="103827"/>
    <lineage>
        <taxon>Eukaryota</taxon>
        <taxon>Metazoa</taxon>
        <taxon>Ecdysozoa</taxon>
        <taxon>Nematoda</taxon>
        <taxon>Chromadorea</taxon>
        <taxon>Rhabditida</taxon>
        <taxon>Spirurina</taxon>
        <taxon>Spiruromorpha</taxon>
        <taxon>Thelazioidea</taxon>
        <taxon>Thelaziidae</taxon>
        <taxon>Thelazia</taxon>
    </lineage>
</organism>
<dbReference type="InterPro" id="IPR013099">
    <property type="entry name" value="K_chnl_dom"/>
</dbReference>
<keyword evidence="5" id="KW-0406">Ion transport</keyword>
<keyword evidence="6 8" id="KW-0472">Membrane</keyword>
<dbReference type="GO" id="GO:0030322">
    <property type="term" value="P:stabilization of membrane potential"/>
    <property type="evidence" value="ECO:0007669"/>
    <property type="project" value="TreeGrafter"/>
</dbReference>
<dbReference type="GO" id="GO:0022841">
    <property type="term" value="F:potassium ion leak channel activity"/>
    <property type="evidence" value="ECO:0007669"/>
    <property type="project" value="TreeGrafter"/>
</dbReference>
<dbReference type="OrthoDB" id="297496at2759"/>
<protein>
    <submittedName>
        <fullName evidence="12">Ion_trans_2 domain-containing protein</fullName>
    </submittedName>
</protein>
<evidence type="ECO:0000256" key="8">
    <source>
        <dbReference type="SAM" id="Phobius"/>
    </source>
</evidence>
<dbReference type="PANTHER" id="PTHR11003:SF97">
    <property type="entry name" value="POTASSIUM CHANNEL DOMAIN-CONTAINING PROTEIN"/>
    <property type="match status" value="1"/>
</dbReference>
<sequence length="180" mass="20520">MVIARYEPGMNFFEAIYFNFVSLTTIGLGDLVPKNEPYLVVTLVYSAIGLALTTNAVEIAAEYLRMLHYFGRNFDHVGNVKIWFANFKTEYFSMLIGQQKGRLILHLSKTELRLTMKQLVRNFGDHFNIPLDEIANLNLHEFVEAAIKVEAGEISTLRCLHPINVGIESMIFVDDDELCI</sequence>
<evidence type="ECO:0000256" key="4">
    <source>
        <dbReference type="ARBA" id="ARBA00022989"/>
    </source>
</evidence>
<dbReference type="GO" id="GO:0015271">
    <property type="term" value="F:outward rectifier potassium channel activity"/>
    <property type="evidence" value="ECO:0007669"/>
    <property type="project" value="TreeGrafter"/>
</dbReference>
<evidence type="ECO:0000313" key="10">
    <source>
        <dbReference type="EMBL" id="VDN06862.1"/>
    </source>
</evidence>
<dbReference type="GO" id="GO:0005886">
    <property type="term" value="C:plasma membrane"/>
    <property type="evidence" value="ECO:0007669"/>
    <property type="project" value="TreeGrafter"/>
</dbReference>
<dbReference type="EMBL" id="UYYF01004759">
    <property type="protein sequence ID" value="VDN06862.1"/>
    <property type="molecule type" value="Genomic_DNA"/>
</dbReference>
<dbReference type="AlphaFoldDB" id="A0A0N5D834"/>
<keyword evidence="3 8" id="KW-0812">Transmembrane</keyword>
<evidence type="ECO:0000259" key="9">
    <source>
        <dbReference type="Pfam" id="PF07885"/>
    </source>
</evidence>
<evidence type="ECO:0000256" key="2">
    <source>
        <dbReference type="ARBA" id="ARBA00022448"/>
    </source>
</evidence>
<accession>A0A0N5D834</accession>
<evidence type="ECO:0000256" key="5">
    <source>
        <dbReference type="ARBA" id="ARBA00023065"/>
    </source>
</evidence>
<keyword evidence="4 8" id="KW-1133">Transmembrane helix</keyword>
<evidence type="ECO:0000256" key="7">
    <source>
        <dbReference type="ARBA" id="ARBA00023303"/>
    </source>
</evidence>
<evidence type="ECO:0000256" key="1">
    <source>
        <dbReference type="ARBA" id="ARBA00004141"/>
    </source>
</evidence>
<dbReference type="InterPro" id="IPR003280">
    <property type="entry name" value="2pore_dom_K_chnl"/>
</dbReference>
<dbReference type="Proteomes" id="UP000276776">
    <property type="component" value="Unassembled WGS sequence"/>
</dbReference>
<dbReference type="Gene3D" id="1.10.287.70">
    <property type="match status" value="1"/>
</dbReference>
<dbReference type="PANTHER" id="PTHR11003">
    <property type="entry name" value="POTASSIUM CHANNEL, SUBFAMILY K"/>
    <property type="match status" value="1"/>
</dbReference>
<keyword evidence="2" id="KW-0813">Transport</keyword>
<dbReference type="SUPFAM" id="SSF81324">
    <property type="entry name" value="Voltage-gated potassium channels"/>
    <property type="match status" value="1"/>
</dbReference>
<dbReference type="Pfam" id="PF07885">
    <property type="entry name" value="Ion_trans_2"/>
    <property type="match status" value="1"/>
</dbReference>
<evidence type="ECO:0000313" key="12">
    <source>
        <dbReference type="WBParaSite" id="TCLT_0000925501-mRNA-1"/>
    </source>
</evidence>
<comment type="subcellular location">
    <subcellularLocation>
        <location evidence="1">Membrane</location>
        <topology evidence="1">Multi-pass membrane protein</topology>
    </subcellularLocation>
</comment>
<evidence type="ECO:0000313" key="11">
    <source>
        <dbReference type="Proteomes" id="UP000276776"/>
    </source>
</evidence>
<feature type="transmembrane region" description="Helical" evidence="8">
    <location>
        <begin position="12"/>
        <end position="32"/>
    </location>
</feature>
<reference evidence="12" key="1">
    <citation type="submission" date="2017-02" db="UniProtKB">
        <authorList>
            <consortium name="WormBaseParasite"/>
        </authorList>
    </citation>
    <scope>IDENTIFICATION</scope>
</reference>
<feature type="domain" description="Potassium channel" evidence="9">
    <location>
        <begin position="9"/>
        <end position="65"/>
    </location>
</feature>
<evidence type="ECO:0000256" key="3">
    <source>
        <dbReference type="ARBA" id="ARBA00022692"/>
    </source>
</evidence>
<dbReference type="STRING" id="103827.A0A0N5D834"/>
<evidence type="ECO:0000256" key="6">
    <source>
        <dbReference type="ARBA" id="ARBA00023136"/>
    </source>
</evidence>